<keyword evidence="2" id="KW-0067">ATP-binding</keyword>
<keyword evidence="1" id="KW-0547">Nucleotide-binding</keyword>
<evidence type="ECO:0000256" key="3">
    <source>
        <dbReference type="PROSITE-ProRule" id="PRU00552"/>
    </source>
</evidence>
<dbReference type="GO" id="GO:0003724">
    <property type="term" value="F:RNA helicase activity"/>
    <property type="evidence" value="ECO:0007669"/>
    <property type="project" value="InterPro"/>
</dbReference>
<feature type="short sequence motif" description="Q motif" evidence="3">
    <location>
        <begin position="157"/>
        <end position="185"/>
    </location>
</feature>
<dbReference type="GO" id="GO:0005524">
    <property type="term" value="F:ATP binding"/>
    <property type="evidence" value="ECO:0007669"/>
    <property type="project" value="UniProtKB-KW"/>
</dbReference>
<evidence type="ECO:0000256" key="4">
    <source>
        <dbReference type="SAM" id="MobiDB-lite"/>
    </source>
</evidence>
<proteinExistence type="predicted"/>
<dbReference type="EMBL" id="HBNS01005322">
    <property type="protein sequence ID" value="CAE4586773.1"/>
    <property type="molecule type" value="Transcribed_RNA"/>
</dbReference>
<evidence type="ECO:0000256" key="2">
    <source>
        <dbReference type="ARBA" id="ARBA00022840"/>
    </source>
</evidence>
<evidence type="ECO:0000259" key="5">
    <source>
        <dbReference type="PROSITE" id="PS51195"/>
    </source>
</evidence>
<feature type="domain" description="DEAD-box RNA helicase Q" evidence="5">
    <location>
        <begin position="157"/>
        <end position="185"/>
    </location>
</feature>
<reference evidence="7" key="1">
    <citation type="submission" date="2021-01" db="EMBL/GenBank/DDBJ databases">
        <authorList>
            <person name="Corre E."/>
            <person name="Pelletier E."/>
            <person name="Niang G."/>
            <person name="Scheremetjew M."/>
            <person name="Finn R."/>
            <person name="Kale V."/>
            <person name="Holt S."/>
            <person name="Cochrane G."/>
            <person name="Meng A."/>
            <person name="Brown T."/>
            <person name="Cohen L."/>
        </authorList>
    </citation>
    <scope>NUCLEOTIDE SEQUENCE</scope>
    <source>
        <strain evidence="7">GSO104</strain>
    </source>
</reference>
<evidence type="ECO:0000256" key="1">
    <source>
        <dbReference type="ARBA" id="ARBA00022741"/>
    </source>
</evidence>
<feature type="compositionally biased region" description="Low complexity" evidence="4">
    <location>
        <begin position="87"/>
        <end position="99"/>
    </location>
</feature>
<accession>A0A6V2BD21</accession>
<protein>
    <recommendedName>
        <fullName evidence="5">DEAD-box RNA helicase Q domain-containing protein</fullName>
    </recommendedName>
</protein>
<gene>
    <name evidence="6" type="ORF">DBRI00130_LOCUS4329</name>
    <name evidence="7" type="ORF">DBRI00130_LOCUS4330</name>
</gene>
<dbReference type="PROSITE" id="PS51195">
    <property type="entry name" value="Q_MOTIF"/>
    <property type="match status" value="1"/>
</dbReference>
<organism evidence="7">
    <name type="scientific">Ditylum brightwellii</name>
    <dbReference type="NCBI Taxonomy" id="49249"/>
    <lineage>
        <taxon>Eukaryota</taxon>
        <taxon>Sar</taxon>
        <taxon>Stramenopiles</taxon>
        <taxon>Ochrophyta</taxon>
        <taxon>Bacillariophyta</taxon>
        <taxon>Mediophyceae</taxon>
        <taxon>Lithodesmiophycidae</taxon>
        <taxon>Lithodesmiales</taxon>
        <taxon>Lithodesmiaceae</taxon>
        <taxon>Ditylum</taxon>
    </lineage>
</organism>
<name>A0A6V2BD21_9STRA</name>
<feature type="region of interest" description="Disordered" evidence="4">
    <location>
        <begin position="1"/>
        <end position="130"/>
    </location>
</feature>
<feature type="compositionally biased region" description="Basic and acidic residues" evidence="4">
    <location>
        <begin position="109"/>
        <end position="130"/>
    </location>
</feature>
<evidence type="ECO:0000313" key="6">
    <source>
        <dbReference type="EMBL" id="CAE4586773.1"/>
    </source>
</evidence>
<dbReference type="AlphaFoldDB" id="A0A6V2BD21"/>
<dbReference type="InterPro" id="IPR014014">
    <property type="entry name" value="RNA_helicase_DEAD_Q_motif"/>
</dbReference>
<feature type="compositionally biased region" description="Basic and acidic residues" evidence="4">
    <location>
        <begin position="1"/>
        <end position="10"/>
    </location>
</feature>
<sequence length="244" mass="27819">MGADLEDKEKKAARKAALREEATKLGISYEELKAQKKEKKSRKREAESLRSDTKENVEGGESHRSEIKRMRTWSKDFDQDAKKKKSPSSSNSSLSSADSEPTSKRRRTRSMDAKETLDEEIKHEKSLSPDAWRKEHSITIRGHGSNSVMTTFPDPYLLFDETPFNSVILKALKGAGFAAPTPIQSQVRGFYVNTAFFWGKVCMCTFVRQSICFLLFICYVRCNSPVMFSLVRLHELKLIEHIVT</sequence>
<feature type="compositionally biased region" description="Basic and acidic residues" evidence="4">
    <location>
        <begin position="44"/>
        <end position="81"/>
    </location>
</feature>
<dbReference type="EMBL" id="HBNS01005323">
    <property type="protein sequence ID" value="CAE4586774.1"/>
    <property type="molecule type" value="Transcribed_RNA"/>
</dbReference>
<evidence type="ECO:0000313" key="7">
    <source>
        <dbReference type="EMBL" id="CAE4586774.1"/>
    </source>
</evidence>